<protein>
    <submittedName>
        <fullName evidence="1">Uncharacterized protein</fullName>
    </submittedName>
</protein>
<proteinExistence type="predicted"/>
<dbReference type="AlphaFoldDB" id="A0A2K8SJ63"/>
<gene>
    <name evidence="1" type="ORF">COO91_01258</name>
</gene>
<dbReference type="EMBL" id="CP024785">
    <property type="protein sequence ID" value="AUB35380.1"/>
    <property type="molecule type" value="Genomic_DNA"/>
</dbReference>
<evidence type="ECO:0000313" key="2">
    <source>
        <dbReference type="Proteomes" id="UP000232003"/>
    </source>
</evidence>
<accession>A0A2K8SJ63</accession>
<organism evidence="1 2">
    <name type="scientific">Nostoc flagelliforme CCNUN1</name>
    <dbReference type="NCBI Taxonomy" id="2038116"/>
    <lineage>
        <taxon>Bacteria</taxon>
        <taxon>Bacillati</taxon>
        <taxon>Cyanobacteriota</taxon>
        <taxon>Cyanophyceae</taxon>
        <taxon>Nostocales</taxon>
        <taxon>Nostocaceae</taxon>
        <taxon>Nostoc</taxon>
    </lineage>
</organism>
<dbReference type="KEGG" id="nfl:COO91_01258"/>
<sequence>MLLILNAYNPCFMKAWTTQFSVQPHVESVLEWDSIHEPVHESGDITE</sequence>
<keyword evidence="2" id="KW-1185">Reference proteome</keyword>
<name>A0A2K8SJ63_9NOSO</name>
<reference evidence="1 2" key="1">
    <citation type="submission" date="2017-11" db="EMBL/GenBank/DDBJ databases">
        <title>Complete genome of a free-living desiccation-tolerant cyanobacterium and its photosynthetic adaptation to extreme terrestrial habitat.</title>
        <authorList>
            <person name="Shang J."/>
        </authorList>
    </citation>
    <scope>NUCLEOTIDE SEQUENCE [LARGE SCALE GENOMIC DNA]</scope>
    <source>
        <strain evidence="1 2">CCNUN1</strain>
    </source>
</reference>
<dbReference type="Proteomes" id="UP000232003">
    <property type="component" value="Chromosome"/>
</dbReference>
<evidence type="ECO:0000313" key="1">
    <source>
        <dbReference type="EMBL" id="AUB35380.1"/>
    </source>
</evidence>